<organism evidence="7 8">
    <name type="scientific">Pseudoclavibacter terrae</name>
    <dbReference type="NCBI Taxonomy" id="1530195"/>
    <lineage>
        <taxon>Bacteria</taxon>
        <taxon>Bacillati</taxon>
        <taxon>Actinomycetota</taxon>
        <taxon>Actinomycetes</taxon>
        <taxon>Micrococcales</taxon>
        <taxon>Microbacteriaceae</taxon>
        <taxon>Pseudoclavibacter</taxon>
    </lineage>
</organism>
<protein>
    <submittedName>
        <fullName evidence="7">LysR family transcriptional regulator ArgP</fullName>
    </submittedName>
</protein>
<proteinExistence type="inferred from homology"/>
<keyword evidence="8" id="KW-1185">Reference proteome</keyword>
<keyword evidence="5" id="KW-0804">Transcription</keyword>
<dbReference type="SUPFAM" id="SSF53850">
    <property type="entry name" value="Periplasmic binding protein-like II"/>
    <property type="match status" value="1"/>
</dbReference>
<dbReference type="Pfam" id="PF03466">
    <property type="entry name" value="LysR_substrate"/>
    <property type="match status" value="1"/>
</dbReference>
<evidence type="ECO:0000256" key="4">
    <source>
        <dbReference type="ARBA" id="ARBA00023159"/>
    </source>
</evidence>
<sequence>MSATSSGFDPQRLAALRAAVETGTFEAAARELRVTPSAISQRIKALESETGRVLLQRSKPVAPTESGEVLLRLARQLDALGREASSILGRVGAGYGNGTVADHARPALERLPIAVNADSLATWLLPAIAPLADEIAFELRRADETQTTELLRRGTVTAAITADPAPVQGCTSVLLGAMRYVPMASPGFAARWFEVPGETLTDALRHAPVVVFDRADTLQDRYLQAVGVDPGSPPCHYVPSSADFVAAIRLGFGWGLVPEQQLDDEPSLVRIDPRGWVDVPLFWQQWQLHTQALARTAATVSDAARVALRASA</sequence>
<dbReference type="InterPro" id="IPR036388">
    <property type="entry name" value="WH-like_DNA-bd_sf"/>
</dbReference>
<dbReference type="InterPro" id="IPR050176">
    <property type="entry name" value="LTTR"/>
</dbReference>
<dbReference type="SUPFAM" id="SSF46785">
    <property type="entry name" value="Winged helix' DNA-binding domain"/>
    <property type="match status" value="1"/>
</dbReference>
<dbReference type="PANTHER" id="PTHR30579:SF2">
    <property type="entry name" value="HTH-TYPE TRANSCRIPTIONAL REGULATOR ARGP"/>
    <property type="match status" value="1"/>
</dbReference>
<evidence type="ECO:0000256" key="5">
    <source>
        <dbReference type="ARBA" id="ARBA00023163"/>
    </source>
</evidence>
<dbReference type="NCBIfam" id="NF002964">
    <property type="entry name" value="PRK03635.1"/>
    <property type="match status" value="1"/>
</dbReference>
<dbReference type="InterPro" id="IPR017685">
    <property type="entry name" value="ArgP"/>
</dbReference>
<evidence type="ECO:0000256" key="1">
    <source>
        <dbReference type="ARBA" id="ARBA00009437"/>
    </source>
</evidence>
<dbReference type="InterPro" id="IPR036390">
    <property type="entry name" value="WH_DNA-bd_sf"/>
</dbReference>
<evidence type="ECO:0000256" key="3">
    <source>
        <dbReference type="ARBA" id="ARBA00023125"/>
    </source>
</evidence>
<dbReference type="PROSITE" id="PS50931">
    <property type="entry name" value="HTH_LYSR"/>
    <property type="match status" value="1"/>
</dbReference>
<dbReference type="EMBL" id="WBJX01000001">
    <property type="protein sequence ID" value="KAB1638895.1"/>
    <property type="molecule type" value="Genomic_DNA"/>
</dbReference>
<dbReference type="AlphaFoldDB" id="A0A7J5B403"/>
<keyword evidence="4" id="KW-0010">Activator</keyword>
<dbReference type="Gene3D" id="1.10.10.10">
    <property type="entry name" value="Winged helix-like DNA-binding domain superfamily/Winged helix DNA-binding domain"/>
    <property type="match status" value="1"/>
</dbReference>
<evidence type="ECO:0000313" key="7">
    <source>
        <dbReference type="EMBL" id="KAB1638895.1"/>
    </source>
</evidence>
<dbReference type="Proteomes" id="UP000490386">
    <property type="component" value="Unassembled WGS sequence"/>
</dbReference>
<dbReference type="Gene3D" id="3.40.190.290">
    <property type="match status" value="1"/>
</dbReference>
<evidence type="ECO:0000313" key="8">
    <source>
        <dbReference type="Proteomes" id="UP000490386"/>
    </source>
</evidence>
<dbReference type="GO" id="GO:0003677">
    <property type="term" value="F:DNA binding"/>
    <property type="evidence" value="ECO:0007669"/>
    <property type="project" value="UniProtKB-KW"/>
</dbReference>
<accession>A0A7J5B403</accession>
<gene>
    <name evidence="7" type="ORF">F8O03_00625</name>
</gene>
<dbReference type="NCBIfam" id="TIGR03298">
    <property type="entry name" value="argP"/>
    <property type="match status" value="1"/>
</dbReference>
<comment type="similarity">
    <text evidence="1">Belongs to the LysR transcriptional regulatory family.</text>
</comment>
<dbReference type="RefSeq" id="WP_151421946.1">
    <property type="nucleotide sequence ID" value="NZ_WBJX01000001.1"/>
</dbReference>
<feature type="domain" description="HTH lysR-type" evidence="6">
    <location>
        <begin position="8"/>
        <end position="64"/>
    </location>
</feature>
<dbReference type="InterPro" id="IPR000847">
    <property type="entry name" value="LysR_HTH_N"/>
</dbReference>
<dbReference type="PANTHER" id="PTHR30579">
    <property type="entry name" value="TRANSCRIPTIONAL REGULATOR"/>
    <property type="match status" value="1"/>
</dbReference>
<keyword evidence="2" id="KW-0805">Transcription regulation</keyword>
<keyword evidence="3" id="KW-0238">DNA-binding</keyword>
<reference evidence="7 8" key="1">
    <citation type="submission" date="2019-09" db="EMBL/GenBank/DDBJ databases">
        <title>Phylogeny of genus Pseudoclavibacter and closely related genus.</title>
        <authorList>
            <person name="Li Y."/>
        </authorList>
    </citation>
    <scope>NUCLEOTIDE SEQUENCE [LARGE SCALE GENOMIC DNA]</scope>
    <source>
        <strain evidence="7 8">THG-MD12</strain>
    </source>
</reference>
<evidence type="ECO:0000259" key="6">
    <source>
        <dbReference type="PROSITE" id="PS50931"/>
    </source>
</evidence>
<dbReference type="InterPro" id="IPR005119">
    <property type="entry name" value="LysR_subst-bd"/>
</dbReference>
<evidence type="ECO:0000256" key="2">
    <source>
        <dbReference type="ARBA" id="ARBA00023015"/>
    </source>
</evidence>
<comment type="caution">
    <text evidence="7">The sequence shown here is derived from an EMBL/GenBank/DDBJ whole genome shotgun (WGS) entry which is preliminary data.</text>
</comment>
<dbReference type="Pfam" id="PF00126">
    <property type="entry name" value="HTH_1"/>
    <property type="match status" value="1"/>
</dbReference>
<name>A0A7J5B403_9MICO</name>
<dbReference type="OrthoDB" id="3252676at2"/>
<dbReference type="GO" id="GO:0003700">
    <property type="term" value="F:DNA-binding transcription factor activity"/>
    <property type="evidence" value="ECO:0007669"/>
    <property type="project" value="InterPro"/>
</dbReference>